<feature type="region of interest" description="Disordered" evidence="1">
    <location>
        <begin position="1"/>
        <end position="109"/>
    </location>
</feature>
<name>A0ABQ1CLN7_STRDI</name>
<comment type="caution">
    <text evidence="2">The sequence shown here is derived from an EMBL/GenBank/DDBJ whole genome shotgun (WGS) entry which is preliminary data.</text>
</comment>
<protein>
    <submittedName>
        <fullName evidence="2">Uncharacterized protein</fullName>
    </submittedName>
</protein>
<feature type="compositionally biased region" description="Basic residues" evidence="1">
    <location>
        <begin position="70"/>
        <end position="80"/>
    </location>
</feature>
<gene>
    <name evidence="2" type="ORF">Sdia_20550</name>
</gene>
<evidence type="ECO:0000313" key="3">
    <source>
        <dbReference type="Proteomes" id="UP000472710"/>
    </source>
</evidence>
<proteinExistence type="predicted"/>
<sequence length="109" mass="11485">MLHYSLPSPAPGGRPGGTRPRNGRVRGRTGGSVAGSGRPATPLPRPVLTARTRHPVMDLTRSARAECPRRATHHGTRRGRGQLPAHQGEPMQHPAPAPAVRRPGGGPEP</sequence>
<reference evidence="2 3" key="1">
    <citation type="submission" date="2020-02" db="EMBL/GenBank/DDBJ databases">
        <title>Whole genome shotgun sequence of Streptomyces diastaticus subsp. diastaticus NBRC 13412.</title>
        <authorList>
            <person name="Ichikawa N."/>
            <person name="Komaki H."/>
            <person name="Tamura T."/>
        </authorList>
    </citation>
    <scope>NUCLEOTIDE SEQUENCE [LARGE SCALE GENOMIC DNA]</scope>
    <source>
        <strain evidence="2 3">NBRC 13412</strain>
    </source>
</reference>
<organism evidence="2 3">
    <name type="scientific">Streptomyces diastaticus subsp. diastaticus</name>
    <dbReference type="NCBI Taxonomy" id="68040"/>
    <lineage>
        <taxon>Bacteria</taxon>
        <taxon>Bacillati</taxon>
        <taxon>Actinomycetota</taxon>
        <taxon>Actinomycetes</taxon>
        <taxon>Kitasatosporales</taxon>
        <taxon>Streptomycetaceae</taxon>
        <taxon>Streptomyces</taxon>
        <taxon>Streptomyces diastaticus group</taxon>
    </lineage>
</organism>
<keyword evidence="3" id="KW-1185">Reference proteome</keyword>
<evidence type="ECO:0000256" key="1">
    <source>
        <dbReference type="SAM" id="MobiDB-lite"/>
    </source>
</evidence>
<dbReference type="EMBL" id="BLLN01000003">
    <property type="protein sequence ID" value="GFH71287.1"/>
    <property type="molecule type" value="Genomic_DNA"/>
</dbReference>
<evidence type="ECO:0000313" key="2">
    <source>
        <dbReference type="EMBL" id="GFH71287.1"/>
    </source>
</evidence>
<dbReference type="Proteomes" id="UP000472710">
    <property type="component" value="Unassembled WGS sequence"/>
</dbReference>
<accession>A0ABQ1CLN7</accession>